<evidence type="ECO:0000313" key="6">
    <source>
        <dbReference type="Proteomes" id="UP000011016"/>
    </source>
</evidence>
<dbReference type="OrthoDB" id="9809995at2"/>
<gene>
    <name evidence="3" type="ORF">BN46_1478</name>
    <name evidence="4" type="ORF">HMPREF9719_01503</name>
</gene>
<dbReference type="RefSeq" id="WP_004601393.1">
    <property type="nucleotide sequence ID" value="NZ_HF541868.1"/>
</dbReference>
<evidence type="ECO:0000259" key="2">
    <source>
        <dbReference type="Pfam" id="PF00814"/>
    </source>
</evidence>
<dbReference type="Gene3D" id="3.30.420.40">
    <property type="match status" value="2"/>
</dbReference>
<dbReference type="InterPro" id="IPR043129">
    <property type="entry name" value="ATPase_NBD"/>
</dbReference>
<dbReference type="Proteomes" id="UP000011016">
    <property type="component" value="Unassembled WGS sequence"/>
</dbReference>
<dbReference type="Pfam" id="PF00814">
    <property type="entry name" value="TsaD"/>
    <property type="match status" value="1"/>
</dbReference>
<dbReference type="STRING" id="29321.AAV33_03510"/>
<proteinExistence type="predicted"/>
<dbReference type="eggNOG" id="COG1214">
    <property type="taxonomic scope" value="Bacteria"/>
</dbReference>
<protein>
    <submittedName>
        <fullName evidence="4">Universal bacterial protein YeaZ</fullName>
    </submittedName>
</protein>
<evidence type="ECO:0000313" key="5">
    <source>
        <dbReference type="Proteomes" id="UP000006078"/>
    </source>
</evidence>
<dbReference type="GO" id="GO:0002949">
    <property type="term" value="P:tRNA threonylcarbamoyladenosine modification"/>
    <property type="evidence" value="ECO:0007669"/>
    <property type="project" value="InterPro"/>
</dbReference>
<reference evidence="3 6" key="1">
    <citation type="journal article" date="2012" name="J. Bacteriol.">
        <title>Draft Genome Sequence of Turicella otitidis ATCC 51513, Isolated from Middle Ear Fluid from a Child with Otitis Media.</title>
        <authorList>
            <person name="Brinkrolf K."/>
            <person name="Schneider J."/>
            <person name="Knecht M."/>
            <person name="Ruckert C."/>
            <person name="Tauch A."/>
        </authorList>
    </citation>
    <scope>NUCLEOTIDE SEQUENCE [LARGE SCALE GENOMIC DNA]</scope>
    <source>
        <strain evidence="3 6">ATCC 51513</strain>
    </source>
</reference>
<feature type="region of interest" description="Disordered" evidence="1">
    <location>
        <begin position="193"/>
        <end position="220"/>
    </location>
</feature>
<reference evidence="4 5" key="2">
    <citation type="submission" date="2012-08" db="EMBL/GenBank/DDBJ databases">
        <title>The Genome Sequence of Turicella otitidis ATCC 51513.</title>
        <authorList>
            <consortium name="The Broad Institute Genome Sequencing Platform"/>
            <person name="Earl A."/>
            <person name="Ward D."/>
            <person name="Feldgarden M."/>
            <person name="Gevers D."/>
            <person name="Huys G."/>
            <person name="Walker B."/>
            <person name="Young S.K."/>
            <person name="Zeng Q."/>
            <person name="Gargeya S."/>
            <person name="Fitzgerald M."/>
            <person name="Haas B."/>
            <person name="Abouelleil A."/>
            <person name="Alvarado L."/>
            <person name="Arachchi H.M."/>
            <person name="Berlin A.M."/>
            <person name="Chapman S.B."/>
            <person name="Goldberg J."/>
            <person name="Griggs A."/>
            <person name="Gujja S."/>
            <person name="Hansen M."/>
            <person name="Howarth C."/>
            <person name="Imamovic A."/>
            <person name="Larimer J."/>
            <person name="McCowen C."/>
            <person name="Montmayeur A."/>
            <person name="Murphy C."/>
            <person name="Neiman D."/>
            <person name="Pearson M."/>
            <person name="Priest M."/>
            <person name="Roberts A."/>
            <person name="Saif S."/>
            <person name="Shea T."/>
            <person name="Sisk P."/>
            <person name="Sykes S."/>
            <person name="Wortman J."/>
            <person name="Nusbaum C."/>
            <person name="Birren B."/>
        </authorList>
    </citation>
    <scope>NUCLEOTIDE SEQUENCE [LARGE SCALE GENOMIC DNA]</scope>
    <source>
        <strain evidence="4 5">ATCC 51513</strain>
    </source>
</reference>
<dbReference type="HOGENOM" id="CLU_064886_3_3_11"/>
<dbReference type="Proteomes" id="UP000006078">
    <property type="component" value="Unassembled WGS sequence"/>
</dbReference>
<name>I7KK79_9CORY</name>
<dbReference type="InterPro" id="IPR000905">
    <property type="entry name" value="Gcp-like_dom"/>
</dbReference>
<accession>I7KK79</accession>
<dbReference type="SUPFAM" id="SSF53067">
    <property type="entry name" value="Actin-like ATPase domain"/>
    <property type="match status" value="2"/>
</dbReference>
<keyword evidence="5" id="KW-1185">Reference proteome</keyword>
<organism evidence="3 6">
    <name type="scientific">Corynebacterium otitidis ATCC 51513</name>
    <dbReference type="NCBI Taxonomy" id="883169"/>
    <lineage>
        <taxon>Bacteria</taxon>
        <taxon>Bacillati</taxon>
        <taxon>Actinomycetota</taxon>
        <taxon>Actinomycetes</taxon>
        <taxon>Mycobacteriales</taxon>
        <taxon>Corynebacteriaceae</taxon>
        <taxon>Corynebacterium</taxon>
    </lineage>
</organism>
<evidence type="ECO:0000256" key="1">
    <source>
        <dbReference type="SAM" id="MobiDB-lite"/>
    </source>
</evidence>
<feature type="domain" description="Gcp-like" evidence="2">
    <location>
        <begin position="35"/>
        <end position="147"/>
    </location>
</feature>
<sequence length="220" mass="22456">MITLAIDTATPDLVVGLVEGDENPTALAGRAISDARGHNERLVPAVVELLDEAGLSFGDLGRVVVGRGPGPFTGLRVGMAAAAAIAQARGIPVYQALTHDAIAAGLGPDEGRVLVVTDARRREVYWALYEGGLRVAGPGVGKPAELDVAADKVAGEERLAALLGGGLADLPRLEPALTPEGLVAAADLGAEPGPLEPAYLRRPDAAVPPPPKRVLGGDER</sequence>
<evidence type="ECO:0000313" key="3">
    <source>
        <dbReference type="EMBL" id="CCI84190.1"/>
    </source>
</evidence>
<dbReference type="PATRIC" id="fig|883169.3.peg.1450"/>
<dbReference type="AlphaFoldDB" id="I7KK79"/>
<dbReference type="InterPro" id="IPR022496">
    <property type="entry name" value="T6A_TsaB"/>
</dbReference>
<dbReference type="EMBL" id="AHAE01000071">
    <property type="protein sequence ID" value="EJZ81588.1"/>
    <property type="molecule type" value="Genomic_DNA"/>
</dbReference>
<dbReference type="NCBIfam" id="TIGR03725">
    <property type="entry name" value="T6A_YeaZ"/>
    <property type="match status" value="1"/>
</dbReference>
<comment type="caution">
    <text evidence="3">The sequence shown here is derived from an EMBL/GenBank/DDBJ whole genome shotgun (WGS) entry which is preliminary data.</text>
</comment>
<evidence type="ECO:0000313" key="4">
    <source>
        <dbReference type="EMBL" id="EJZ81588.1"/>
    </source>
</evidence>
<dbReference type="EMBL" id="CAJZ01000218">
    <property type="protein sequence ID" value="CCI84190.1"/>
    <property type="molecule type" value="Genomic_DNA"/>
</dbReference>